<dbReference type="Pfam" id="PF06803">
    <property type="entry name" value="DUF1232"/>
    <property type="match status" value="1"/>
</dbReference>
<evidence type="ECO:0000259" key="5">
    <source>
        <dbReference type="Pfam" id="PF06803"/>
    </source>
</evidence>
<dbReference type="eggNOG" id="COG3339">
    <property type="taxonomic scope" value="Bacteria"/>
</dbReference>
<dbReference type="AlphaFoldDB" id="C8W630"/>
<proteinExistence type="predicted"/>
<evidence type="ECO:0000313" key="6">
    <source>
        <dbReference type="EMBL" id="ACV61485.1"/>
    </source>
</evidence>
<dbReference type="KEGG" id="dae:Dtox_0565"/>
<protein>
    <recommendedName>
        <fullName evidence="5">DUF1232 domain-containing protein</fullName>
    </recommendedName>
</protein>
<evidence type="ECO:0000256" key="4">
    <source>
        <dbReference type="ARBA" id="ARBA00023136"/>
    </source>
</evidence>
<sequence length="145" mass="16166">MNSKEQDFYQNLRMKMREWLTSSDGSTNKWAEYLMFAPDLFHLLCKLVLDKSVYVSDKTRLLAAIAYFISPVDLVPEALLGPAGFVDDIALAAYVINSIIKNTDAEVVRKHWAGNGEVLGVIQSILGVADEMVGSGLWKKLKKKA</sequence>
<keyword evidence="4" id="KW-0472">Membrane</keyword>
<dbReference type="Proteomes" id="UP000002217">
    <property type="component" value="Chromosome"/>
</dbReference>
<evidence type="ECO:0000313" key="7">
    <source>
        <dbReference type="Proteomes" id="UP000002217"/>
    </source>
</evidence>
<evidence type="ECO:0000256" key="3">
    <source>
        <dbReference type="ARBA" id="ARBA00022989"/>
    </source>
</evidence>
<dbReference type="GO" id="GO:0012505">
    <property type="term" value="C:endomembrane system"/>
    <property type="evidence" value="ECO:0007669"/>
    <property type="project" value="UniProtKB-SubCell"/>
</dbReference>
<organism evidence="6 7">
    <name type="scientific">Desulfofarcimen acetoxidans (strain ATCC 49208 / DSM 771 / KCTC 5769 / VKM B-1644 / 5575)</name>
    <name type="common">Desulfotomaculum acetoxidans</name>
    <dbReference type="NCBI Taxonomy" id="485916"/>
    <lineage>
        <taxon>Bacteria</taxon>
        <taxon>Bacillati</taxon>
        <taxon>Bacillota</taxon>
        <taxon>Clostridia</taxon>
        <taxon>Eubacteriales</taxon>
        <taxon>Peptococcaceae</taxon>
        <taxon>Desulfofarcimen</taxon>
    </lineage>
</organism>
<dbReference type="RefSeq" id="WP_015756204.1">
    <property type="nucleotide sequence ID" value="NC_013216.1"/>
</dbReference>
<keyword evidence="2" id="KW-0812">Transmembrane</keyword>
<comment type="subcellular location">
    <subcellularLocation>
        <location evidence="1">Endomembrane system</location>
        <topology evidence="1">Multi-pass membrane protein</topology>
    </subcellularLocation>
</comment>
<dbReference type="HOGENOM" id="CLU_130854_0_0_9"/>
<keyword evidence="3" id="KW-1133">Transmembrane helix</keyword>
<name>C8W630_DESAS</name>
<feature type="domain" description="DUF1232" evidence="5">
    <location>
        <begin position="58"/>
        <end position="93"/>
    </location>
</feature>
<evidence type="ECO:0000256" key="2">
    <source>
        <dbReference type="ARBA" id="ARBA00022692"/>
    </source>
</evidence>
<evidence type="ECO:0000256" key="1">
    <source>
        <dbReference type="ARBA" id="ARBA00004127"/>
    </source>
</evidence>
<dbReference type="STRING" id="485916.Dtox_0565"/>
<dbReference type="EMBL" id="CP001720">
    <property type="protein sequence ID" value="ACV61485.1"/>
    <property type="molecule type" value="Genomic_DNA"/>
</dbReference>
<accession>C8W630</accession>
<dbReference type="InterPro" id="IPR010652">
    <property type="entry name" value="DUF1232"/>
</dbReference>
<reference evidence="6 7" key="1">
    <citation type="journal article" date="2009" name="Stand. Genomic Sci.">
        <title>Complete genome sequence of Desulfotomaculum acetoxidans type strain (5575).</title>
        <authorList>
            <person name="Spring S."/>
            <person name="Lapidus A."/>
            <person name="Schroder M."/>
            <person name="Gleim D."/>
            <person name="Sims D."/>
            <person name="Meincke L."/>
            <person name="Glavina Del Rio T."/>
            <person name="Tice H."/>
            <person name="Copeland A."/>
            <person name="Cheng J.F."/>
            <person name="Lucas S."/>
            <person name="Chen F."/>
            <person name="Nolan M."/>
            <person name="Bruce D."/>
            <person name="Goodwin L."/>
            <person name="Pitluck S."/>
            <person name="Ivanova N."/>
            <person name="Mavromatis K."/>
            <person name="Mikhailova N."/>
            <person name="Pati A."/>
            <person name="Chen A."/>
            <person name="Palaniappan K."/>
            <person name="Land M."/>
            <person name="Hauser L."/>
            <person name="Chang Y.J."/>
            <person name="Jeffries C.D."/>
            <person name="Chain P."/>
            <person name="Saunders E."/>
            <person name="Brettin T."/>
            <person name="Detter J.C."/>
            <person name="Goker M."/>
            <person name="Bristow J."/>
            <person name="Eisen J.A."/>
            <person name="Markowitz V."/>
            <person name="Hugenholtz P."/>
            <person name="Kyrpides N.C."/>
            <person name="Klenk H.P."/>
            <person name="Han C."/>
        </authorList>
    </citation>
    <scope>NUCLEOTIDE SEQUENCE [LARGE SCALE GENOMIC DNA]</scope>
    <source>
        <strain evidence="7">ATCC 49208 / DSM 771 / VKM B-1644</strain>
    </source>
</reference>
<gene>
    <name evidence="6" type="ordered locus">Dtox_0565</name>
</gene>
<keyword evidence="7" id="KW-1185">Reference proteome</keyword>